<dbReference type="Pfam" id="PF10935">
    <property type="entry name" value="DUF2637"/>
    <property type="match status" value="1"/>
</dbReference>
<feature type="transmembrane region" description="Helical" evidence="2">
    <location>
        <begin position="83"/>
        <end position="102"/>
    </location>
</feature>
<dbReference type="EMBL" id="JANDBD010000020">
    <property type="protein sequence ID" value="MCP9276831.1"/>
    <property type="molecule type" value="Genomic_DNA"/>
</dbReference>
<dbReference type="InterPro" id="IPR021235">
    <property type="entry name" value="DUF2637"/>
</dbReference>
<gene>
    <name evidence="3" type="ORF">NM203_32095</name>
</gene>
<organism evidence="3 4">
    <name type="scientific">Mycolicibacterium arenosum</name>
    <dbReference type="NCBI Taxonomy" id="2952157"/>
    <lineage>
        <taxon>Bacteria</taxon>
        <taxon>Bacillati</taxon>
        <taxon>Actinomycetota</taxon>
        <taxon>Actinomycetes</taxon>
        <taxon>Mycobacteriales</taxon>
        <taxon>Mycobacteriaceae</taxon>
        <taxon>Mycolicibacterium</taxon>
    </lineage>
</organism>
<keyword evidence="2" id="KW-0472">Membrane</keyword>
<proteinExistence type="predicted"/>
<feature type="transmembrane region" description="Helical" evidence="2">
    <location>
        <begin position="114"/>
        <end position="137"/>
    </location>
</feature>
<dbReference type="Proteomes" id="UP001651690">
    <property type="component" value="Unassembled WGS sequence"/>
</dbReference>
<comment type="caution">
    <text evidence="3">The sequence shown here is derived from an EMBL/GenBank/DDBJ whole genome shotgun (WGS) entry which is preliminary data.</text>
</comment>
<accession>A0ABT1MCF8</accession>
<keyword evidence="2" id="KW-1133">Transmembrane helix</keyword>
<protein>
    <submittedName>
        <fullName evidence="3">DUF2637 domain-containing protein</fullName>
    </submittedName>
</protein>
<sequence>MSASTGSWTTAATRVVAVGITAGVGAAGFALSFTALRDLATRGHVPAGQAWLWPLMVDGAIVLATLGVVVMAGDPRCRGDRRFFWAVLIGGAAVSIACNALHAVLEPEAPLEAWLRGCLAAVAPTALLVTTHGLTLLSRLHRRSVGPLHAVAGERTPPVPESIDIVDDADTEVAAGSRAADRDPVRADTTPSGPQVAPDSRWHAVAERVLRRIALKGADIGDVAEVLYLSFEQAMADREVGRRLGVSHHTVSKVVTAGASVLREDEDAVAVAAP</sequence>
<reference evidence="3 4" key="1">
    <citation type="submission" date="2022-06" db="EMBL/GenBank/DDBJ databases">
        <title>Mycolicibacterium sp. CAU 1645 isolated from seawater.</title>
        <authorList>
            <person name="Kim W."/>
        </authorList>
    </citation>
    <scope>NUCLEOTIDE SEQUENCE [LARGE SCALE GENOMIC DNA]</scope>
    <source>
        <strain evidence="3 4">CAU 1645</strain>
    </source>
</reference>
<evidence type="ECO:0000256" key="2">
    <source>
        <dbReference type="SAM" id="Phobius"/>
    </source>
</evidence>
<keyword evidence="4" id="KW-1185">Reference proteome</keyword>
<evidence type="ECO:0000256" key="1">
    <source>
        <dbReference type="SAM" id="MobiDB-lite"/>
    </source>
</evidence>
<dbReference type="RefSeq" id="WP_255065085.1">
    <property type="nucleotide sequence ID" value="NZ_JANDBD010000020.1"/>
</dbReference>
<evidence type="ECO:0000313" key="3">
    <source>
        <dbReference type="EMBL" id="MCP9276831.1"/>
    </source>
</evidence>
<feature type="region of interest" description="Disordered" evidence="1">
    <location>
        <begin position="176"/>
        <end position="198"/>
    </location>
</feature>
<keyword evidence="2" id="KW-0812">Transmembrane</keyword>
<feature type="transmembrane region" description="Helical" evidence="2">
    <location>
        <begin position="12"/>
        <end position="31"/>
    </location>
</feature>
<evidence type="ECO:0000313" key="4">
    <source>
        <dbReference type="Proteomes" id="UP001651690"/>
    </source>
</evidence>
<feature type="transmembrane region" description="Helical" evidence="2">
    <location>
        <begin position="51"/>
        <end position="71"/>
    </location>
</feature>
<name>A0ABT1MCF8_9MYCO</name>